<dbReference type="EMBL" id="CAUWAG010000017">
    <property type="protein sequence ID" value="CAJ2510554.1"/>
    <property type="molecule type" value="Genomic_DNA"/>
</dbReference>
<evidence type="ECO:0000313" key="2">
    <source>
        <dbReference type="Proteomes" id="UP001295740"/>
    </source>
</evidence>
<proteinExistence type="predicted"/>
<dbReference type="AlphaFoldDB" id="A0AAI8VT38"/>
<accession>A0AAI8VT38</accession>
<sequence>MTNVQAGAYSDFFEAASVYSGVPNGDAGPAGMGQLVRQPAADQDDDAVARTGVLLKQQFDVLKRTKHAYKTNAPQSGYTQTIYSDRMTGTAQLVGYSAVGVGHTVSQHPDKDIVFFGIT</sequence>
<protein>
    <submittedName>
        <fullName evidence="1">Uu.00g095230.m01.CDS01</fullName>
    </submittedName>
</protein>
<organism evidence="1 2">
    <name type="scientific">Anthostomella pinea</name>
    <dbReference type="NCBI Taxonomy" id="933095"/>
    <lineage>
        <taxon>Eukaryota</taxon>
        <taxon>Fungi</taxon>
        <taxon>Dikarya</taxon>
        <taxon>Ascomycota</taxon>
        <taxon>Pezizomycotina</taxon>
        <taxon>Sordariomycetes</taxon>
        <taxon>Xylariomycetidae</taxon>
        <taxon>Xylariales</taxon>
        <taxon>Xylariaceae</taxon>
        <taxon>Anthostomella</taxon>
    </lineage>
</organism>
<comment type="caution">
    <text evidence="1">The sequence shown here is derived from an EMBL/GenBank/DDBJ whole genome shotgun (WGS) entry which is preliminary data.</text>
</comment>
<name>A0AAI8VT38_9PEZI</name>
<reference evidence="1" key="1">
    <citation type="submission" date="2023-10" db="EMBL/GenBank/DDBJ databases">
        <authorList>
            <person name="Hackl T."/>
        </authorList>
    </citation>
    <scope>NUCLEOTIDE SEQUENCE</scope>
</reference>
<dbReference type="Proteomes" id="UP001295740">
    <property type="component" value="Unassembled WGS sequence"/>
</dbReference>
<evidence type="ECO:0000313" key="1">
    <source>
        <dbReference type="EMBL" id="CAJ2510554.1"/>
    </source>
</evidence>
<gene>
    <name evidence="1" type="ORF">KHLLAP_LOCUS11022</name>
</gene>
<keyword evidence="2" id="KW-1185">Reference proteome</keyword>